<keyword evidence="3" id="KW-1185">Reference proteome</keyword>
<protein>
    <submittedName>
        <fullName evidence="2">Ribonuclease E</fullName>
    </submittedName>
</protein>
<gene>
    <name evidence="2" type="primary">rne</name>
    <name evidence="2" type="ORF">GKIL_1743</name>
</gene>
<feature type="compositionally biased region" description="Acidic residues" evidence="1">
    <location>
        <begin position="170"/>
        <end position="187"/>
    </location>
</feature>
<name>U5QK45_GLOK1</name>
<dbReference type="KEGG" id="glj:GKIL_1743"/>
<dbReference type="HOGENOM" id="CLU_677502_0_0_3"/>
<evidence type="ECO:0000256" key="1">
    <source>
        <dbReference type="SAM" id="MobiDB-lite"/>
    </source>
</evidence>
<dbReference type="Proteomes" id="UP000017396">
    <property type="component" value="Chromosome"/>
</dbReference>
<feature type="compositionally biased region" description="Low complexity" evidence="1">
    <location>
        <begin position="145"/>
        <end position="158"/>
    </location>
</feature>
<dbReference type="EMBL" id="CP003587">
    <property type="protein sequence ID" value="AGY57989.1"/>
    <property type="molecule type" value="Genomic_DNA"/>
</dbReference>
<feature type="compositionally biased region" description="Pro residues" evidence="1">
    <location>
        <begin position="370"/>
        <end position="385"/>
    </location>
</feature>
<evidence type="ECO:0000313" key="3">
    <source>
        <dbReference type="Proteomes" id="UP000017396"/>
    </source>
</evidence>
<sequence>MYLIVQFCLAGDCLPHLLIAEPIADDSAIAPALQQTLNLLKDSRLIAEPELVLDELPDEIAEFASTALIQRQLRGPWTVYSAQTAAKQMLGKPLAFAYARKLGLFEPLPADVPPKIPASLPAPLPSSPPSEPEPIPAPEEPLPAAPAVAAPDIPAPASTAEPVHPLDAAEYLDDPDEGECSEPETESCDSPATLVSLPDSTLTEEQPVAPSEATQPAQPFEAVFPVSDTQPVEEIPPPEQPDLPAQLPRTVLTGTTEVKFNAADEAYDFERCTVTLTLQLLPDDGNALGRQVVCGVRSHNDPPIIDTLRLSELQLPPVLTSLLEQLAATYPARQIARQRRTVSAAPRSANGKNSQTTSTSPRNRRSKTPTTPPSTRPAAPLPPLSSVPLSAGEATEADKANQLPIF</sequence>
<feature type="compositionally biased region" description="Pro residues" evidence="1">
    <location>
        <begin position="116"/>
        <end position="144"/>
    </location>
</feature>
<dbReference type="AlphaFoldDB" id="U5QK45"/>
<dbReference type="RefSeq" id="WP_023173111.1">
    <property type="nucleotide sequence ID" value="NC_022600.1"/>
</dbReference>
<reference evidence="2 3" key="1">
    <citation type="journal article" date="2013" name="PLoS ONE">
        <title>Cultivation and Complete Genome Sequencing of Gloeobacter kilaueensis sp. nov., from a Lava Cave in Kilauea Caldera, Hawai'i.</title>
        <authorList>
            <person name="Saw J.H."/>
            <person name="Schatz M."/>
            <person name="Brown M.V."/>
            <person name="Kunkel D.D."/>
            <person name="Foster J.S."/>
            <person name="Shick H."/>
            <person name="Christensen S."/>
            <person name="Hou S."/>
            <person name="Wan X."/>
            <person name="Donachie S.P."/>
        </authorList>
    </citation>
    <scope>NUCLEOTIDE SEQUENCE [LARGE SCALE GENOMIC DNA]</scope>
    <source>
        <strain evidence="3">JS</strain>
    </source>
</reference>
<organism evidence="2 3">
    <name type="scientific">Gloeobacter kilaueensis (strain ATCC BAA-2537 / CCAP 1431/1 / ULC 316 / JS1)</name>
    <dbReference type="NCBI Taxonomy" id="1183438"/>
    <lineage>
        <taxon>Bacteria</taxon>
        <taxon>Bacillati</taxon>
        <taxon>Cyanobacteriota</taxon>
        <taxon>Cyanophyceae</taxon>
        <taxon>Gloeobacterales</taxon>
        <taxon>Gloeobacteraceae</taxon>
        <taxon>Gloeobacter</taxon>
    </lineage>
</organism>
<dbReference type="eggNOG" id="ENOG5033I13">
    <property type="taxonomic scope" value="Bacteria"/>
</dbReference>
<proteinExistence type="predicted"/>
<feature type="region of interest" description="Disordered" evidence="1">
    <location>
        <begin position="337"/>
        <end position="406"/>
    </location>
</feature>
<dbReference type="STRING" id="1183438.GKIL_1743"/>
<accession>U5QK45</accession>
<feature type="region of interest" description="Disordered" evidence="1">
    <location>
        <begin position="116"/>
        <end position="195"/>
    </location>
</feature>
<dbReference type="OrthoDB" id="582445at2"/>
<evidence type="ECO:0000313" key="2">
    <source>
        <dbReference type="EMBL" id="AGY57989.1"/>
    </source>
</evidence>